<keyword evidence="3" id="KW-0731">Sigma factor</keyword>
<dbReference type="SUPFAM" id="SSF88659">
    <property type="entry name" value="Sigma3 and sigma4 domains of RNA polymerase sigma factors"/>
    <property type="match status" value="1"/>
</dbReference>
<dbReference type="Gene3D" id="1.10.10.10">
    <property type="entry name" value="Winged helix-like DNA-binding domain superfamily/Winged helix DNA-binding domain"/>
    <property type="match status" value="1"/>
</dbReference>
<evidence type="ECO:0000256" key="3">
    <source>
        <dbReference type="ARBA" id="ARBA00023082"/>
    </source>
</evidence>
<dbReference type="InterPro" id="IPR013325">
    <property type="entry name" value="RNA_pol_sigma_r2"/>
</dbReference>
<evidence type="ECO:0000256" key="1">
    <source>
        <dbReference type="ARBA" id="ARBA00010641"/>
    </source>
</evidence>
<sequence>MKDHAQRDSTAVLFTDAYRTHAASVLAYLRSQGVDDPEAVTQDVFLALYPRLDALAGGRDGLRALLFTIAHARVVDHHRRRSRVPASIAYDPLTDTRSTPSAEDHVVHGDTGVAELLSRLTPEYRDVIALRILAELTIDEVAGIMGRSSGAIKQLQRRALIALRREVADDQTVPVGGVPVGAVPAFAHGREEAR</sequence>
<keyword evidence="2" id="KW-0805">Transcription regulation</keyword>
<dbReference type="AlphaFoldDB" id="A0A853D3Z4"/>
<evidence type="ECO:0000256" key="4">
    <source>
        <dbReference type="ARBA" id="ARBA00023163"/>
    </source>
</evidence>
<dbReference type="GO" id="GO:0006352">
    <property type="term" value="P:DNA-templated transcription initiation"/>
    <property type="evidence" value="ECO:0007669"/>
    <property type="project" value="InterPro"/>
</dbReference>
<accession>A0A853D3Z4</accession>
<dbReference type="Proteomes" id="UP000578352">
    <property type="component" value="Unassembled WGS sequence"/>
</dbReference>
<dbReference type="Gene3D" id="1.10.1740.10">
    <property type="match status" value="1"/>
</dbReference>
<dbReference type="EMBL" id="JACCFL010000001">
    <property type="protein sequence ID" value="NYJ25395.1"/>
    <property type="molecule type" value="Genomic_DNA"/>
</dbReference>
<evidence type="ECO:0000313" key="7">
    <source>
        <dbReference type="Proteomes" id="UP000578352"/>
    </source>
</evidence>
<dbReference type="InterPro" id="IPR013324">
    <property type="entry name" value="RNA_pol_sigma_r3/r4-like"/>
</dbReference>
<evidence type="ECO:0000256" key="2">
    <source>
        <dbReference type="ARBA" id="ARBA00023015"/>
    </source>
</evidence>
<dbReference type="SUPFAM" id="SSF88946">
    <property type="entry name" value="Sigma2 domain of RNA polymerase sigma factors"/>
    <property type="match status" value="1"/>
</dbReference>
<dbReference type="InterPro" id="IPR039425">
    <property type="entry name" value="RNA_pol_sigma-70-like"/>
</dbReference>
<dbReference type="RefSeq" id="WP_343063613.1">
    <property type="nucleotide sequence ID" value="NZ_BAABEH010000001.1"/>
</dbReference>
<evidence type="ECO:0000313" key="6">
    <source>
        <dbReference type="EMBL" id="NYJ25395.1"/>
    </source>
</evidence>
<dbReference type="Pfam" id="PF04545">
    <property type="entry name" value="Sigma70_r4"/>
    <property type="match status" value="1"/>
</dbReference>
<name>A0A853D3Z4_9MICO</name>
<feature type="domain" description="RNA polymerase sigma-70 region 4" evidence="5">
    <location>
        <begin position="116"/>
        <end position="164"/>
    </location>
</feature>
<proteinExistence type="inferred from homology"/>
<keyword evidence="4" id="KW-0804">Transcription</keyword>
<comment type="caution">
    <text evidence="6">The sequence shown here is derived from an EMBL/GenBank/DDBJ whole genome shotgun (WGS) entry which is preliminary data.</text>
</comment>
<dbReference type="InterPro" id="IPR036388">
    <property type="entry name" value="WH-like_DNA-bd_sf"/>
</dbReference>
<dbReference type="NCBIfam" id="TIGR02937">
    <property type="entry name" value="sigma70-ECF"/>
    <property type="match status" value="1"/>
</dbReference>
<dbReference type="PANTHER" id="PTHR43133">
    <property type="entry name" value="RNA POLYMERASE ECF-TYPE SIGMA FACTO"/>
    <property type="match status" value="1"/>
</dbReference>
<comment type="similarity">
    <text evidence="1">Belongs to the sigma-70 factor family. ECF subfamily.</text>
</comment>
<organism evidence="6 7">
    <name type="scientific">Leifsonia shinshuensis</name>
    <dbReference type="NCBI Taxonomy" id="150026"/>
    <lineage>
        <taxon>Bacteria</taxon>
        <taxon>Bacillati</taxon>
        <taxon>Actinomycetota</taxon>
        <taxon>Actinomycetes</taxon>
        <taxon>Micrococcales</taxon>
        <taxon>Microbacteriaceae</taxon>
        <taxon>Leifsonia</taxon>
    </lineage>
</organism>
<dbReference type="InterPro" id="IPR014284">
    <property type="entry name" value="RNA_pol_sigma-70_dom"/>
</dbReference>
<dbReference type="InterPro" id="IPR007630">
    <property type="entry name" value="RNA_pol_sigma70_r4"/>
</dbReference>
<dbReference type="GO" id="GO:0016987">
    <property type="term" value="F:sigma factor activity"/>
    <property type="evidence" value="ECO:0007669"/>
    <property type="project" value="UniProtKB-KW"/>
</dbReference>
<evidence type="ECO:0000259" key="5">
    <source>
        <dbReference type="Pfam" id="PF04545"/>
    </source>
</evidence>
<gene>
    <name evidence="6" type="ORF">HNR13_003682</name>
</gene>
<dbReference type="PANTHER" id="PTHR43133:SF57">
    <property type="entry name" value="RNA POLYMERASE SIGMA-70 FACTOR"/>
    <property type="match status" value="1"/>
</dbReference>
<reference evidence="6 7" key="1">
    <citation type="submission" date="2020-07" db="EMBL/GenBank/DDBJ databases">
        <title>Sequencing the genomes of 1000 actinobacteria strains.</title>
        <authorList>
            <person name="Klenk H.-P."/>
        </authorList>
    </citation>
    <scope>NUCLEOTIDE SEQUENCE [LARGE SCALE GENOMIC DNA]</scope>
    <source>
        <strain evidence="6 7">DSM 15165</strain>
    </source>
</reference>
<dbReference type="CDD" id="cd06171">
    <property type="entry name" value="Sigma70_r4"/>
    <property type="match status" value="1"/>
</dbReference>
<protein>
    <submittedName>
        <fullName evidence="6">RNA polymerase sigma-70 factor (ECF subfamily)</fullName>
    </submittedName>
</protein>